<dbReference type="EMBL" id="LVJN01000019">
    <property type="protein sequence ID" value="OSM03943.1"/>
    <property type="molecule type" value="Genomic_DNA"/>
</dbReference>
<dbReference type="InterPro" id="IPR003709">
    <property type="entry name" value="VanY-like_core_dom"/>
</dbReference>
<name>A0A1Y2K4N7_9PROT</name>
<dbReference type="PANTHER" id="PTHR34385:SF1">
    <property type="entry name" value="PEPTIDOGLYCAN L-ALANYL-D-GLUTAMATE ENDOPEPTIDASE CWLK"/>
    <property type="match status" value="1"/>
</dbReference>
<dbReference type="Proteomes" id="UP000194003">
    <property type="component" value="Unassembled WGS sequence"/>
</dbReference>
<comment type="caution">
    <text evidence="2">The sequence shown here is derived from an EMBL/GenBank/DDBJ whole genome shotgun (WGS) entry which is preliminary data.</text>
</comment>
<dbReference type="SUPFAM" id="SSF55166">
    <property type="entry name" value="Hedgehog/DD-peptidase"/>
    <property type="match status" value="1"/>
</dbReference>
<dbReference type="InterPro" id="IPR052179">
    <property type="entry name" value="DD-CPase-like"/>
</dbReference>
<protein>
    <submittedName>
        <fullName evidence="2">Putative peptidase M15</fullName>
    </submittedName>
</protein>
<evidence type="ECO:0000259" key="1">
    <source>
        <dbReference type="Pfam" id="PF02557"/>
    </source>
</evidence>
<dbReference type="GO" id="GO:0006508">
    <property type="term" value="P:proteolysis"/>
    <property type="evidence" value="ECO:0007669"/>
    <property type="project" value="InterPro"/>
</dbReference>
<gene>
    <name evidence="2" type="ORF">MAIT1_01024</name>
</gene>
<accession>A0A1Y2K4N7</accession>
<organism evidence="2 3">
    <name type="scientific">Magnetofaba australis IT-1</name>
    <dbReference type="NCBI Taxonomy" id="1434232"/>
    <lineage>
        <taxon>Bacteria</taxon>
        <taxon>Pseudomonadati</taxon>
        <taxon>Pseudomonadota</taxon>
        <taxon>Magnetococcia</taxon>
        <taxon>Magnetococcales</taxon>
        <taxon>Magnetococcaceae</taxon>
        <taxon>Magnetofaba</taxon>
    </lineage>
</organism>
<dbReference type="PANTHER" id="PTHR34385">
    <property type="entry name" value="D-ALANYL-D-ALANINE CARBOXYPEPTIDASE"/>
    <property type="match status" value="1"/>
</dbReference>
<dbReference type="AlphaFoldDB" id="A0A1Y2K4N7"/>
<keyword evidence="3" id="KW-1185">Reference proteome</keyword>
<evidence type="ECO:0000313" key="2">
    <source>
        <dbReference type="EMBL" id="OSM03943.1"/>
    </source>
</evidence>
<dbReference type="Pfam" id="PF02557">
    <property type="entry name" value="VanY"/>
    <property type="match status" value="1"/>
</dbReference>
<reference evidence="2 3" key="1">
    <citation type="journal article" date="2016" name="BMC Genomics">
        <title>Combined genomic and structural analyses of a cultured magnetotactic bacterium reveals its niche adaptation to a dynamic environment.</title>
        <authorList>
            <person name="Araujo A.C."/>
            <person name="Morillo V."/>
            <person name="Cypriano J."/>
            <person name="Teixeira L.C."/>
            <person name="Leao P."/>
            <person name="Lyra S."/>
            <person name="Almeida L.G."/>
            <person name="Bazylinski D.A."/>
            <person name="Vasconcellos A.T."/>
            <person name="Abreu F."/>
            <person name="Lins U."/>
        </authorList>
    </citation>
    <scope>NUCLEOTIDE SEQUENCE [LARGE SCALE GENOMIC DNA]</scope>
    <source>
        <strain evidence="2 3">IT-1</strain>
    </source>
</reference>
<dbReference type="Gene3D" id="3.30.1380.10">
    <property type="match status" value="1"/>
</dbReference>
<proteinExistence type="predicted"/>
<dbReference type="InterPro" id="IPR009045">
    <property type="entry name" value="Zn_M74/Hedgehog-like"/>
</dbReference>
<dbReference type="GO" id="GO:0008233">
    <property type="term" value="F:peptidase activity"/>
    <property type="evidence" value="ECO:0007669"/>
    <property type="project" value="InterPro"/>
</dbReference>
<dbReference type="CDD" id="cd14814">
    <property type="entry name" value="Peptidase_M15"/>
    <property type="match status" value="1"/>
</dbReference>
<sequence length="240" mass="27682">MDEMLKRVRDFNSAHPGDIYVERWRIGLLRRAHHRFDQMERVVGHANFHLLSFDEALKVANRYSKVGQFTAEEMDFLEEIFYRSADEYGFMGDKPVRNLTEAVPRREVAKVPYTGNYLYRGDAMRVYDKIRKEVGRKVVLTSGVRSVVKQFHLFLAKAVESDGNLSLASRSLAPPGYSFHGVGDFDVGQRGLGKLNFTVHFTQSEVFQGLAERGYLKLRYTRDNQLGVRFEPWHIKVVSA</sequence>
<feature type="domain" description="D-alanyl-D-alanine carboxypeptidase-like core" evidence="1">
    <location>
        <begin position="132"/>
        <end position="237"/>
    </location>
</feature>
<evidence type="ECO:0000313" key="3">
    <source>
        <dbReference type="Proteomes" id="UP000194003"/>
    </source>
</evidence>
<dbReference type="STRING" id="1434232.MAIT1_01024"/>